<evidence type="ECO:0000313" key="4">
    <source>
        <dbReference type="EMBL" id="CAD7274710.1"/>
    </source>
</evidence>
<evidence type="ECO:0000313" key="5">
    <source>
        <dbReference type="Proteomes" id="UP000678499"/>
    </source>
</evidence>
<feature type="domain" description="OAR" evidence="3">
    <location>
        <begin position="189"/>
        <end position="202"/>
    </location>
</feature>
<dbReference type="EMBL" id="OA882323">
    <property type="protein sequence ID" value="CAD7274710.1"/>
    <property type="molecule type" value="Genomic_DNA"/>
</dbReference>
<dbReference type="PROSITE" id="PS50803">
    <property type="entry name" value="OAR"/>
    <property type="match status" value="1"/>
</dbReference>
<organism evidence="4">
    <name type="scientific">Notodromas monacha</name>
    <dbReference type="NCBI Taxonomy" id="399045"/>
    <lineage>
        <taxon>Eukaryota</taxon>
        <taxon>Metazoa</taxon>
        <taxon>Ecdysozoa</taxon>
        <taxon>Arthropoda</taxon>
        <taxon>Crustacea</taxon>
        <taxon>Oligostraca</taxon>
        <taxon>Ostracoda</taxon>
        <taxon>Podocopa</taxon>
        <taxon>Podocopida</taxon>
        <taxon>Cypridocopina</taxon>
        <taxon>Cypridoidea</taxon>
        <taxon>Cyprididae</taxon>
        <taxon>Notodromas</taxon>
    </lineage>
</organism>
<dbReference type="EMBL" id="CAJPEX010000286">
    <property type="protein sequence ID" value="CAG0914862.1"/>
    <property type="molecule type" value="Genomic_DNA"/>
</dbReference>
<dbReference type="AlphaFoldDB" id="A0A7R9BJ28"/>
<evidence type="ECO:0000256" key="2">
    <source>
        <dbReference type="SAM" id="MobiDB-lite"/>
    </source>
</evidence>
<keyword evidence="5" id="KW-1185">Reference proteome</keyword>
<dbReference type="InterPro" id="IPR003654">
    <property type="entry name" value="OAR_dom"/>
</dbReference>
<accession>A0A7R9BJ28</accession>
<proteinExistence type="predicted"/>
<dbReference type="GO" id="GO:0005634">
    <property type="term" value="C:nucleus"/>
    <property type="evidence" value="ECO:0007669"/>
    <property type="project" value="UniProtKB-SubCell"/>
</dbReference>
<evidence type="ECO:0000256" key="1">
    <source>
        <dbReference type="ARBA" id="ARBA00004123"/>
    </source>
</evidence>
<name>A0A7R9BJ28_9CRUS</name>
<comment type="subcellular location">
    <subcellularLocation>
        <location evidence="1">Nucleus</location>
    </subcellularLocation>
</comment>
<evidence type="ECO:0000259" key="3">
    <source>
        <dbReference type="PROSITE" id="PS50803"/>
    </source>
</evidence>
<gene>
    <name evidence="4" type="ORF">NMOB1V02_LOCUS2533</name>
</gene>
<feature type="region of interest" description="Disordered" evidence="2">
    <location>
        <begin position="1"/>
        <end position="25"/>
    </location>
</feature>
<dbReference type="OrthoDB" id="6159439at2759"/>
<dbReference type="Pfam" id="PF03826">
    <property type="entry name" value="OAR"/>
    <property type="match status" value="1"/>
</dbReference>
<dbReference type="Proteomes" id="UP000678499">
    <property type="component" value="Unassembled WGS sequence"/>
</dbReference>
<feature type="compositionally biased region" description="Polar residues" evidence="2">
    <location>
        <begin position="9"/>
        <end position="25"/>
    </location>
</feature>
<reference evidence="4" key="1">
    <citation type="submission" date="2020-11" db="EMBL/GenBank/DDBJ databases">
        <authorList>
            <person name="Tran Van P."/>
        </authorList>
    </citation>
    <scope>NUCLEOTIDE SEQUENCE</scope>
</reference>
<protein>
    <recommendedName>
        <fullName evidence="3">OAR domain-containing protein</fullName>
    </recommendedName>
</protein>
<sequence>MGLLLGNGASLSPRETTGTFSSTSSDNNQICLSIGRSLDSVCPRVSTFLGHSVSPRTSTVLSRSPSVSVGSVDTTVSSSASTGLPIPSPYDPLNFSMSSFSPVEPAILSAARQYAAAAAAAAASMLPGTMPMSASGAGCTQQHPLLLYSAAAAAAAAGHYSVSNFSSQSLNYGISGITPTTDKTASKHSSIADLRMKAKKHAESLGIDSSVGDVDLSGKSH</sequence>